<dbReference type="InterPro" id="IPR015202">
    <property type="entry name" value="GO-like_E_set"/>
</dbReference>
<dbReference type="Proteomes" id="UP001605036">
    <property type="component" value="Unassembled WGS sequence"/>
</dbReference>
<dbReference type="PANTHER" id="PTHR32208">
    <property type="entry name" value="SECRETED PROTEIN-RELATED"/>
    <property type="match status" value="1"/>
</dbReference>
<dbReference type="InterPro" id="IPR037293">
    <property type="entry name" value="Gal_Oxidase_central_sf"/>
</dbReference>
<dbReference type="Pfam" id="PF09118">
    <property type="entry name" value="GO-like_E_set"/>
    <property type="match status" value="1"/>
</dbReference>
<name>A0ABD1YX38_9MARC</name>
<evidence type="ECO:0000313" key="5">
    <source>
        <dbReference type="EMBL" id="KAL2633937.1"/>
    </source>
</evidence>
<dbReference type="Gene3D" id="2.130.10.80">
    <property type="entry name" value="Galactose oxidase/kelch, beta-propeller"/>
    <property type="match status" value="1"/>
</dbReference>
<dbReference type="SUPFAM" id="SSF81296">
    <property type="entry name" value="E set domains"/>
    <property type="match status" value="1"/>
</dbReference>
<dbReference type="InterPro" id="IPR014756">
    <property type="entry name" value="Ig_E-set"/>
</dbReference>
<dbReference type="EMBL" id="JBHFFA010000003">
    <property type="protein sequence ID" value="KAL2633937.1"/>
    <property type="molecule type" value="Genomic_DNA"/>
</dbReference>
<keyword evidence="6" id="KW-1185">Reference proteome</keyword>
<feature type="signal peptide" evidence="2">
    <location>
        <begin position="1"/>
        <end position="38"/>
    </location>
</feature>
<dbReference type="SUPFAM" id="SSF50965">
    <property type="entry name" value="Galactose oxidase, central domain"/>
    <property type="match status" value="1"/>
</dbReference>
<dbReference type="InterPro" id="IPR011043">
    <property type="entry name" value="Gal_Oxase/kelch_b-propeller"/>
</dbReference>
<reference evidence="5 6" key="1">
    <citation type="submission" date="2024-09" db="EMBL/GenBank/DDBJ databases">
        <title>Chromosome-scale assembly of Riccia fluitans.</title>
        <authorList>
            <person name="Paukszto L."/>
            <person name="Sawicki J."/>
            <person name="Karawczyk K."/>
            <person name="Piernik-Szablinska J."/>
            <person name="Szczecinska M."/>
            <person name="Mazdziarz M."/>
        </authorList>
    </citation>
    <scope>NUCLEOTIDE SEQUENCE [LARGE SCALE GENOMIC DNA]</scope>
    <source>
        <strain evidence="5">Rf_01</strain>
        <tissue evidence="5">Aerial parts of the thallus</tissue>
    </source>
</reference>
<evidence type="ECO:0000256" key="2">
    <source>
        <dbReference type="SAM" id="SignalP"/>
    </source>
</evidence>
<evidence type="ECO:0000256" key="1">
    <source>
        <dbReference type="ARBA" id="ARBA00022729"/>
    </source>
</evidence>
<dbReference type="InterPro" id="IPR013783">
    <property type="entry name" value="Ig-like_fold"/>
</dbReference>
<accession>A0ABD1YX38</accession>
<dbReference type="CDD" id="cd02851">
    <property type="entry name" value="E_set_GO_C"/>
    <property type="match status" value="1"/>
</dbReference>
<sequence>MTTSISRRQLQLDFKRRTLLKILILLLCSSLRTLQVEAQGGSWELLVENAGIASMHTMVTHYGNVIFLDRTNIGASQINLAPGTPCRENPDEQILLKDCTAHTVEFTPGPNTIRPLFIFTDTWCSSGQFGPDGTMTQTGGDADGLMKIRTFTPCADGTCNWVEQSTQQLQEGRWYASNQILPDGTQIVVGGRSVFSYEFIPNVNKSPPVFLPLLNETNDDHNDNYYPFVHLLPTGNLMIFANQDSIIYDYKTDNVVRILPRLEGTPRNYPSAGSSVLLPLTAEDGYTKSEILICGGAQFNGFGDPQRPAANDCGRIDVGDPASDWTKETMPFARNMGDMILLPNLHTLIINGAQTGSQGWGFADNPALSPVQYDPTAAPGSRFTTMNPTTIPRMYHSTANLLPDGRILVAGSNTHQYYDFTGPYPTELRVEAFSPEYLNAANGVRRPNITAAPESIGYGQTFTVTVAITGGAPAGTVKLLMCSAPYTTHSYSQGQRQLNLAVTAPMAAGDGTTYTIMGTSPPTAEIAPPSYYMLFALNDGIPSTAVWVKIA</sequence>
<dbReference type="AlphaFoldDB" id="A0ABD1YX38"/>
<gene>
    <name evidence="5" type="ORF">R1flu_005416</name>
</gene>
<dbReference type="PANTHER" id="PTHR32208:SF99">
    <property type="entry name" value="GLYOXAL OR GALACTOSE OXIDASE"/>
    <property type="match status" value="1"/>
</dbReference>
<feature type="domain" description="Glyoxal oxidase N-terminal" evidence="3">
    <location>
        <begin position="55"/>
        <end position="437"/>
    </location>
</feature>
<comment type="caution">
    <text evidence="5">The sequence shown here is derived from an EMBL/GenBank/DDBJ whole genome shotgun (WGS) entry which is preliminary data.</text>
</comment>
<evidence type="ECO:0000259" key="3">
    <source>
        <dbReference type="Pfam" id="PF07250"/>
    </source>
</evidence>
<feature type="domain" description="Galactose oxidase-like Early set" evidence="4">
    <location>
        <begin position="446"/>
        <end position="550"/>
    </location>
</feature>
<evidence type="ECO:0000259" key="4">
    <source>
        <dbReference type="Pfam" id="PF09118"/>
    </source>
</evidence>
<evidence type="ECO:0000313" key="6">
    <source>
        <dbReference type="Proteomes" id="UP001605036"/>
    </source>
</evidence>
<proteinExistence type="predicted"/>
<feature type="chain" id="PRO_5044748157" description="Galactose oxidase" evidence="2">
    <location>
        <begin position="39"/>
        <end position="551"/>
    </location>
</feature>
<dbReference type="InterPro" id="IPR009880">
    <property type="entry name" value="Glyoxal_oxidase_N"/>
</dbReference>
<protein>
    <recommendedName>
        <fullName evidence="7">Galactose oxidase</fullName>
    </recommendedName>
</protein>
<evidence type="ECO:0008006" key="7">
    <source>
        <dbReference type="Google" id="ProtNLM"/>
    </source>
</evidence>
<keyword evidence="1 2" id="KW-0732">Signal</keyword>
<organism evidence="5 6">
    <name type="scientific">Riccia fluitans</name>
    <dbReference type="NCBI Taxonomy" id="41844"/>
    <lineage>
        <taxon>Eukaryota</taxon>
        <taxon>Viridiplantae</taxon>
        <taxon>Streptophyta</taxon>
        <taxon>Embryophyta</taxon>
        <taxon>Marchantiophyta</taxon>
        <taxon>Marchantiopsida</taxon>
        <taxon>Marchantiidae</taxon>
        <taxon>Marchantiales</taxon>
        <taxon>Ricciaceae</taxon>
        <taxon>Riccia</taxon>
    </lineage>
</organism>
<dbReference type="Gene3D" id="2.60.40.10">
    <property type="entry name" value="Immunoglobulins"/>
    <property type="match status" value="1"/>
</dbReference>
<dbReference type="Pfam" id="PF07250">
    <property type="entry name" value="Glyoxal_oxid_N"/>
    <property type="match status" value="1"/>
</dbReference>